<dbReference type="GO" id="GO:0035435">
    <property type="term" value="P:phosphate ion transmembrane transport"/>
    <property type="evidence" value="ECO:0007669"/>
    <property type="project" value="TreeGrafter"/>
</dbReference>
<feature type="transmembrane region" description="Helical" evidence="6">
    <location>
        <begin position="89"/>
        <end position="113"/>
    </location>
</feature>
<feature type="transmembrane region" description="Helical" evidence="6">
    <location>
        <begin position="120"/>
        <end position="140"/>
    </location>
</feature>
<evidence type="ECO:0000256" key="6">
    <source>
        <dbReference type="RuleBase" id="RU363058"/>
    </source>
</evidence>
<feature type="transmembrane region" description="Helical" evidence="6">
    <location>
        <begin position="345"/>
        <end position="365"/>
    </location>
</feature>
<name>A0A6H1UFZ7_9GAMM</name>
<dbReference type="Pfam" id="PF01384">
    <property type="entry name" value="PHO4"/>
    <property type="match status" value="1"/>
</dbReference>
<protein>
    <recommendedName>
        <fullName evidence="6">Phosphate transporter</fullName>
    </recommendedName>
</protein>
<evidence type="ECO:0000256" key="2">
    <source>
        <dbReference type="ARBA" id="ARBA00022448"/>
    </source>
</evidence>
<evidence type="ECO:0000256" key="1">
    <source>
        <dbReference type="ARBA" id="ARBA00004141"/>
    </source>
</evidence>
<feature type="transmembrane region" description="Helical" evidence="6">
    <location>
        <begin position="146"/>
        <end position="165"/>
    </location>
</feature>
<keyword evidence="5 6" id="KW-0472">Membrane</keyword>
<reference evidence="7 8" key="1">
    <citation type="submission" date="2020-04" db="EMBL/GenBank/DDBJ databases">
        <title>Ferrimonas sp. S7 isolated from sea water.</title>
        <authorList>
            <person name="Bae S.S."/>
            <person name="Baek K."/>
        </authorList>
    </citation>
    <scope>NUCLEOTIDE SEQUENCE [LARGE SCALE GENOMIC DNA]</scope>
    <source>
        <strain evidence="7 8">S7</strain>
    </source>
</reference>
<feature type="transmembrane region" description="Helical" evidence="6">
    <location>
        <begin position="258"/>
        <end position="276"/>
    </location>
</feature>
<dbReference type="Proteomes" id="UP000501602">
    <property type="component" value="Chromosome"/>
</dbReference>
<dbReference type="PANTHER" id="PTHR11101:SF80">
    <property type="entry name" value="PHOSPHATE TRANSPORTER"/>
    <property type="match status" value="1"/>
</dbReference>
<dbReference type="GO" id="GO:0005315">
    <property type="term" value="F:phosphate transmembrane transporter activity"/>
    <property type="evidence" value="ECO:0007669"/>
    <property type="project" value="InterPro"/>
</dbReference>
<organism evidence="7 8">
    <name type="scientific">Ferrimonas lipolytica</name>
    <dbReference type="NCBI Taxonomy" id="2724191"/>
    <lineage>
        <taxon>Bacteria</taxon>
        <taxon>Pseudomonadati</taxon>
        <taxon>Pseudomonadota</taxon>
        <taxon>Gammaproteobacteria</taxon>
        <taxon>Alteromonadales</taxon>
        <taxon>Ferrimonadaceae</taxon>
        <taxon>Ferrimonas</taxon>
    </lineage>
</organism>
<feature type="transmembrane region" description="Helical" evidence="6">
    <location>
        <begin position="12"/>
        <end position="33"/>
    </location>
</feature>
<gene>
    <name evidence="7" type="ORF">HER31_13080</name>
</gene>
<sequence>MVEVLVTYGPWLIAAAALFGFLMAFGVGANDVANAMGTSVGSGALSIKQAILIAMVFEFAGAYLAGGEVTNTIRKGIIDGAYFVDTPELLVYGFISALLAAGIWLVAASFLGWPVSTTHSIIGAIIGFAAVGVGMEAVMWGKVAGIVGSWVVTPAISGIIAFLIFQSAQKLIFDTDKPLLNAKRYVPFYMALAAFVMSLVTIKKGLKHVGLHFDTVEAYGLAILLAAIVGLLGKVAIGRVKFDTNADRHSQFANVEKVFALLMVVTACCMAFAHGSNDVANAIGPLAAVVTIVSHGGEIPDQAPLAWWILPLGAFGIVLGLAILGKRVIATIGTKITHLTPSRGFAAELAAASTVVIASGTGLPISTTQTLVGAVLGVGMARGIAALNISVVRNIVISWVVTLPAGAALSIVFFMIIRTMMQ</sequence>
<feature type="transmembrane region" description="Helical" evidence="6">
    <location>
        <begin position="396"/>
        <end position="417"/>
    </location>
</feature>
<feature type="transmembrane region" description="Helical" evidence="6">
    <location>
        <begin position="305"/>
        <end position="324"/>
    </location>
</feature>
<feature type="transmembrane region" description="Helical" evidence="6">
    <location>
        <begin position="186"/>
        <end position="206"/>
    </location>
</feature>
<keyword evidence="8" id="KW-1185">Reference proteome</keyword>
<feature type="transmembrane region" description="Helical" evidence="6">
    <location>
        <begin position="218"/>
        <end position="237"/>
    </location>
</feature>
<keyword evidence="4 6" id="KW-1133">Transmembrane helix</keyword>
<evidence type="ECO:0000256" key="5">
    <source>
        <dbReference type="ARBA" id="ARBA00023136"/>
    </source>
</evidence>
<dbReference type="AlphaFoldDB" id="A0A6H1UFZ7"/>
<keyword evidence="2 6" id="KW-0813">Transport</keyword>
<comment type="similarity">
    <text evidence="6">Belongs to the inorganic phosphate transporter (PiT) (TC 2.A.20) family.</text>
</comment>
<comment type="subcellular location">
    <subcellularLocation>
        <location evidence="1 6">Membrane</location>
        <topology evidence="1 6">Multi-pass membrane protein</topology>
    </subcellularLocation>
</comment>
<evidence type="ECO:0000256" key="3">
    <source>
        <dbReference type="ARBA" id="ARBA00022692"/>
    </source>
</evidence>
<keyword evidence="6" id="KW-0592">Phosphate transport</keyword>
<keyword evidence="3 6" id="KW-0812">Transmembrane</keyword>
<dbReference type="InterPro" id="IPR001204">
    <property type="entry name" value="Phos_transporter"/>
</dbReference>
<dbReference type="EMBL" id="CP051180">
    <property type="protein sequence ID" value="QIZ77748.1"/>
    <property type="molecule type" value="Genomic_DNA"/>
</dbReference>
<evidence type="ECO:0000313" key="8">
    <source>
        <dbReference type="Proteomes" id="UP000501602"/>
    </source>
</evidence>
<dbReference type="KEGG" id="fes:HER31_13080"/>
<proteinExistence type="inferred from homology"/>
<feature type="transmembrane region" description="Helical" evidence="6">
    <location>
        <begin position="45"/>
        <end position="65"/>
    </location>
</feature>
<evidence type="ECO:0000313" key="7">
    <source>
        <dbReference type="EMBL" id="QIZ77748.1"/>
    </source>
</evidence>
<dbReference type="PANTHER" id="PTHR11101">
    <property type="entry name" value="PHOSPHATE TRANSPORTER"/>
    <property type="match status" value="1"/>
</dbReference>
<evidence type="ECO:0000256" key="4">
    <source>
        <dbReference type="ARBA" id="ARBA00022989"/>
    </source>
</evidence>
<accession>A0A6H1UFZ7</accession>
<dbReference type="RefSeq" id="WP_168661029.1">
    <property type="nucleotide sequence ID" value="NZ_CP051180.1"/>
</dbReference>
<dbReference type="GO" id="GO:0016020">
    <property type="term" value="C:membrane"/>
    <property type="evidence" value="ECO:0007669"/>
    <property type="project" value="UniProtKB-SubCell"/>
</dbReference>